<reference evidence="2" key="1">
    <citation type="journal article" date="2023" name="Front. Microbiol.">
        <title>Phylogeography and host specificity of Pasteurellaceae pathogenic to sea-farmed fish in the north-east Atlantic.</title>
        <authorList>
            <person name="Gulla S."/>
            <person name="Colquhoun D.J."/>
            <person name="Olsen A.B."/>
            <person name="Spilsberg B."/>
            <person name="Lagesen K."/>
            <person name="Aakesson C.P."/>
            <person name="Strom S."/>
            <person name="Manji F."/>
            <person name="Birkbeck T.H."/>
            <person name="Nilsen H.K."/>
        </authorList>
    </citation>
    <scope>NUCLEOTIDE SEQUENCE</scope>
    <source>
        <strain evidence="2">VIB1234</strain>
    </source>
</reference>
<dbReference type="AlphaFoldDB" id="A0AAW8CRY9"/>
<organism evidence="2 3">
    <name type="scientific">Pasteurella atlantica</name>
    <dbReference type="NCBI Taxonomy" id="2827233"/>
    <lineage>
        <taxon>Bacteria</taxon>
        <taxon>Pseudomonadati</taxon>
        <taxon>Pseudomonadota</taxon>
        <taxon>Gammaproteobacteria</taxon>
        <taxon>Pasteurellales</taxon>
        <taxon>Pasteurellaceae</taxon>
        <taxon>Pasteurella</taxon>
    </lineage>
</organism>
<dbReference type="EMBL" id="JASAYJ010000020">
    <property type="protein sequence ID" value="MDP8187829.1"/>
    <property type="molecule type" value="Genomic_DNA"/>
</dbReference>
<evidence type="ECO:0000313" key="2">
    <source>
        <dbReference type="EMBL" id="MDP8187829.1"/>
    </source>
</evidence>
<sequence length="250" mass="29409">MNESRLVGYVINLDRHSERIKRFYQQDEADFFTRVSAIDKNILNILEDNSLFFNLQKTFELINRYPATGEIACTLSHIKCWKEIANNYTLSDNEFALIAEDDLLLTPYFKHKVRAVIQLLTEMPNVELVILQKLGLHNPSWRITESGNSLTYFTPQNYMYCNSDGSSLYLIKKLLAKKLISYLQSQKPYWLADQFSLFVELQNILMIKPSIGYVDETIESDIEQERELLRQQYTDFNDFFLKNTHTTNEK</sequence>
<evidence type="ECO:0000259" key="1">
    <source>
        <dbReference type="Pfam" id="PF01755"/>
    </source>
</evidence>
<dbReference type="Pfam" id="PF01755">
    <property type="entry name" value="Glyco_transf_25"/>
    <property type="match status" value="1"/>
</dbReference>
<name>A0AAW8CRY9_9PAST</name>
<proteinExistence type="predicted"/>
<dbReference type="CDD" id="cd06532">
    <property type="entry name" value="Glyco_transf_25"/>
    <property type="match status" value="1"/>
</dbReference>
<accession>A0AAW8CRY9</accession>
<dbReference type="RefSeq" id="WP_211599065.1">
    <property type="nucleotide sequence ID" value="NZ_JAGRQI010000021.1"/>
</dbReference>
<dbReference type="InterPro" id="IPR002654">
    <property type="entry name" value="Glyco_trans_25"/>
</dbReference>
<dbReference type="Proteomes" id="UP001230466">
    <property type="component" value="Unassembled WGS sequence"/>
</dbReference>
<feature type="domain" description="Glycosyl transferase family 25" evidence="1">
    <location>
        <begin position="9"/>
        <end position="185"/>
    </location>
</feature>
<evidence type="ECO:0000313" key="3">
    <source>
        <dbReference type="Proteomes" id="UP001230466"/>
    </source>
</evidence>
<protein>
    <submittedName>
        <fullName evidence="2">Glycosyltransferase family 25 protein</fullName>
    </submittedName>
</protein>
<gene>
    <name evidence="2" type="ORF">QJU78_08660</name>
</gene>
<comment type="caution">
    <text evidence="2">The sequence shown here is derived from an EMBL/GenBank/DDBJ whole genome shotgun (WGS) entry which is preliminary data.</text>
</comment>